<gene>
    <name evidence="2" type="ORF">RDI58_017346</name>
</gene>
<feature type="signal peptide" evidence="1">
    <location>
        <begin position="1"/>
        <end position="23"/>
    </location>
</feature>
<protein>
    <submittedName>
        <fullName evidence="2">Uncharacterized protein</fullName>
    </submittedName>
</protein>
<evidence type="ECO:0000313" key="3">
    <source>
        <dbReference type="Proteomes" id="UP001371456"/>
    </source>
</evidence>
<sequence length="43" mass="4796">MPLLSSKEALLMVLIIYLHGVMKKINKNAANGRVLNVTEELVM</sequence>
<proteinExistence type="predicted"/>
<dbReference type="EMBL" id="JBANQN010000007">
    <property type="protein sequence ID" value="KAK6783892.1"/>
    <property type="molecule type" value="Genomic_DNA"/>
</dbReference>
<comment type="caution">
    <text evidence="2">The sequence shown here is derived from an EMBL/GenBank/DDBJ whole genome shotgun (WGS) entry which is preliminary data.</text>
</comment>
<name>A0AAN8TFB8_SOLBU</name>
<dbReference type="AlphaFoldDB" id="A0AAN8TFB8"/>
<evidence type="ECO:0000256" key="1">
    <source>
        <dbReference type="SAM" id="SignalP"/>
    </source>
</evidence>
<keyword evidence="1" id="KW-0732">Signal</keyword>
<keyword evidence="3" id="KW-1185">Reference proteome</keyword>
<evidence type="ECO:0000313" key="2">
    <source>
        <dbReference type="EMBL" id="KAK6783892.1"/>
    </source>
</evidence>
<reference evidence="2 3" key="1">
    <citation type="submission" date="2024-02" db="EMBL/GenBank/DDBJ databases">
        <title>de novo genome assembly of Solanum bulbocastanum strain 11H21.</title>
        <authorList>
            <person name="Hosaka A.J."/>
        </authorList>
    </citation>
    <scope>NUCLEOTIDE SEQUENCE [LARGE SCALE GENOMIC DNA]</scope>
    <source>
        <tissue evidence="2">Young leaves</tissue>
    </source>
</reference>
<accession>A0AAN8TFB8</accession>
<organism evidence="2 3">
    <name type="scientific">Solanum bulbocastanum</name>
    <name type="common">Wild potato</name>
    <dbReference type="NCBI Taxonomy" id="147425"/>
    <lineage>
        <taxon>Eukaryota</taxon>
        <taxon>Viridiplantae</taxon>
        <taxon>Streptophyta</taxon>
        <taxon>Embryophyta</taxon>
        <taxon>Tracheophyta</taxon>
        <taxon>Spermatophyta</taxon>
        <taxon>Magnoliopsida</taxon>
        <taxon>eudicotyledons</taxon>
        <taxon>Gunneridae</taxon>
        <taxon>Pentapetalae</taxon>
        <taxon>asterids</taxon>
        <taxon>lamiids</taxon>
        <taxon>Solanales</taxon>
        <taxon>Solanaceae</taxon>
        <taxon>Solanoideae</taxon>
        <taxon>Solaneae</taxon>
        <taxon>Solanum</taxon>
    </lineage>
</organism>
<feature type="chain" id="PRO_5042849825" evidence="1">
    <location>
        <begin position="24"/>
        <end position="43"/>
    </location>
</feature>
<dbReference type="Proteomes" id="UP001371456">
    <property type="component" value="Unassembled WGS sequence"/>
</dbReference>